<evidence type="ECO:0000256" key="1">
    <source>
        <dbReference type="SAM" id="MobiDB-lite"/>
    </source>
</evidence>
<dbReference type="Pfam" id="PF13185">
    <property type="entry name" value="GAF_2"/>
    <property type="match status" value="1"/>
</dbReference>
<comment type="caution">
    <text evidence="4">The sequence shown here is derived from an EMBL/GenBank/DDBJ whole genome shotgun (WGS) entry which is preliminary data.</text>
</comment>
<dbReference type="InterPro" id="IPR029016">
    <property type="entry name" value="GAF-like_dom_sf"/>
</dbReference>
<dbReference type="AlphaFoldDB" id="A0A418XGH7"/>
<dbReference type="SMART" id="SM00091">
    <property type="entry name" value="PAS"/>
    <property type="match status" value="1"/>
</dbReference>
<dbReference type="PROSITE" id="PS50887">
    <property type="entry name" value="GGDEF"/>
    <property type="match status" value="1"/>
</dbReference>
<dbReference type="EMBL" id="QYUP01000146">
    <property type="protein sequence ID" value="RJG11569.1"/>
    <property type="molecule type" value="Genomic_DNA"/>
</dbReference>
<dbReference type="SUPFAM" id="SSF55785">
    <property type="entry name" value="PYP-like sensor domain (PAS domain)"/>
    <property type="match status" value="1"/>
</dbReference>
<gene>
    <name evidence="4" type="ORF">D3872_19025</name>
</gene>
<dbReference type="GO" id="GO:0003824">
    <property type="term" value="F:catalytic activity"/>
    <property type="evidence" value="ECO:0007669"/>
    <property type="project" value="UniProtKB-ARBA"/>
</dbReference>
<dbReference type="InterPro" id="IPR052163">
    <property type="entry name" value="DGC-Regulatory_Protein"/>
</dbReference>
<dbReference type="Gene3D" id="3.30.450.40">
    <property type="match status" value="1"/>
</dbReference>
<dbReference type="Pfam" id="PF08447">
    <property type="entry name" value="PAS_3"/>
    <property type="match status" value="1"/>
</dbReference>
<feature type="domain" description="PAS" evidence="2">
    <location>
        <begin position="13"/>
        <end position="75"/>
    </location>
</feature>
<dbReference type="InterPro" id="IPR000014">
    <property type="entry name" value="PAS"/>
</dbReference>
<evidence type="ECO:0000259" key="2">
    <source>
        <dbReference type="PROSITE" id="PS50112"/>
    </source>
</evidence>
<evidence type="ECO:0000313" key="4">
    <source>
        <dbReference type="EMBL" id="RJG11569.1"/>
    </source>
</evidence>
<dbReference type="SMART" id="SM00065">
    <property type="entry name" value="GAF"/>
    <property type="match status" value="1"/>
</dbReference>
<dbReference type="NCBIfam" id="TIGR00254">
    <property type="entry name" value="GGDEF"/>
    <property type="match status" value="1"/>
</dbReference>
<dbReference type="NCBIfam" id="TIGR00229">
    <property type="entry name" value="sensory_box"/>
    <property type="match status" value="1"/>
</dbReference>
<organism evidence="4 5">
    <name type="scientific">Massilia cavernae</name>
    <dbReference type="NCBI Taxonomy" id="2320864"/>
    <lineage>
        <taxon>Bacteria</taxon>
        <taxon>Pseudomonadati</taxon>
        <taxon>Pseudomonadota</taxon>
        <taxon>Betaproteobacteria</taxon>
        <taxon>Burkholderiales</taxon>
        <taxon>Oxalobacteraceae</taxon>
        <taxon>Telluria group</taxon>
        <taxon>Massilia</taxon>
    </lineage>
</organism>
<protein>
    <submittedName>
        <fullName evidence="4">Diguanylate cyclase</fullName>
    </submittedName>
</protein>
<dbReference type="InterPro" id="IPR043128">
    <property type="entry name" value="Rev_trsase/Diguanyl_cyclase"/>
</dbReference>
<dbReference type="InterPro" id="IPR029787">
    <property type="entry name" value="Nucleotide_cyclase"/>
</dbReference>
<dbReference type="PANTHER" id="PTHR46663">
    <property type="entry name" value="DIGUANYLATE CYCLASE DGCT-RELATED"/>
    <property type="match status" value="1"/>
</dbReference>
<name>A0A418XGH7_9BURK</name>
<evidence type="ECO:0000259" key="3">
    <source>
        <dbReference type="PROSITE" id="PS50887"/>
    </source>
</evidence>
<dbReference type="PROSITE" id="PS50112">
    <property type="entry name" value="PAS"/>
    <property type="match status" value="1"/>
</dbReference>
<dbReference type="SMART" id="SM00267">
    <property type="entry name" value="GGDEF"/>
    <property type="match status" value="1"/>
</dbReference>
<sequence length="467" mass="50967">MPSATVLGHAGFLDMLLDAVCVVDRSGHFVFVSAACEQIFGYTQEEMIGKVMIDMVHPEDRERTLAAAGRVMAGQTHLHFENRYLHKDGQVVHIMWSARWSEVDQLRIAVARDITESKRTASMQAAVYAISEAAHAAEDVLGLIRQVHHIIASLLPAPGLSVALIDRDGTSLAFAYNAIEFDDAATEPDAAALALCAEVASTRKPLLVTRETIGHLPDTLGHIAGPAPQNWLGVPLNAGQETIGVLALHSAQGSAAYSEADRELLQYISTQVATAIQRKQLHAQLHRMAQFDELTALPNRRLFHDRLENALARAQRQQHRLCVLFLDLDHFKQINDMFGHAAGDAVLREVGRRLAHCVRSADTVARMGGDEFVVLLDDFQDPGQVPAMVEKIRNALGQPLDIGGGRMLRPLPSVGIALYPEHGKDSQQLLRHADDAMYIEKKRRQSAGPASCQTDGGAVTTSGHQES</sequence>
<dbReference type="Gene3D" id="3.30.450.20">
    <property type="entry name" value="PAS domain"/>
    <property type="match status" value="1"/>
</dbReference>
<dbReference type="Proteomes" id="UP000284006">
    <property type="component" value="Unassembled WGS sequence"/>
</dbReference>
<evidence type="ECO:0000313" key="5">
    <source>
        <dbReference type="Proteomes" id="UP000284006"/>
    </source>
</evidence>
<dbReference type="InterPro" id="IPR035965">
    <property type="entry name" value="PAS-like_dom_sf"/>
</dbReference>
<dbReference type="CDD" id="cd01949">
    <property type="entry name" value="GGDEF"/>
    <property type="match status" value="1"/>
</dbReference>
<dbReference type="InterPro" id="IPR003018">
    <property type="entry name" value="GAF"/>
</dbReference>
<keyword evidence="5" id="KW-1185">Reference proteome</keyword>
<feature type="domain" description="GGDEF" evidence="3">
    <location>
        <begin position="319"/>
        <end position="456"/>
    </location>
</feature>
<dbReference type="Gene3D" id="3.30.70.270">
    <property type="match status" value="1"/>
</dbReference>
<dbReference type="RefSeq" id="WP_119812289.1">
    <property type="nucleotide sequence ID" value="NZ_QYUP01000146.1"/>
</dbReference>
<dbReference type="SUPFAM" id="SSF55781">
    <property type="entry name" value="GAF domain-like"/>
    <property type="match status" value="1"/>
</dbReference>
<dbReference type="CDD" id="cd00130">
    <property type="entry name" value="PAS"/>
    <property type="match status" value="1"/>
</dbReference>
<dbReference type="OrthoDB" id="5571399at2"/>
<dbReference type="PANTHER" id="PTHR46663:SF3">
    <property type="entry name" value="SLL0267 PROTEIN"/>
    <property type="match status" value="1"/>
</dbReference>
<proteinExistence type="predicted"/>
<dbReference type="FunFam" id="3.30.70.270:FF:000001">
    <property type="entry name" value="Diguanylate cyclase domain protein"/>
    <property type="match status" value="1"/>
</dbReference>
<accession>A0A418XGH7</accession>
<reference evidence="4 5" key="1">
    <citation type="submission" date="2018-09" db="EMBL/GenBank/DDBJ databases">
        <authorList>
            <person name="Zhu H."/>
        </authorList>
    </citation>
    <scope>NUCLEOTIDE SEQUENCE [LARGE SCALE GENOMIC DNA]</scope>
    <source>
        <strain evidence="4 5">K1S02-61</strain>
    </source>
</reference>
<dbReference type="Pfam" id="PF00990">
    <property type="entry name" value="GGDEF"/>
    <property type="match status" value="1"/>
</dbReference>
<dbReference type="InterPro" id="IPR013655">
    <property type="entry name" value="PAS_fold_3"/>
</dbReference>
<dbReference type="SUPFAM" id="SSF55073">
    <property type="entry name" value="Nucleotide cyclase"/>
    <property type="match status" value="1"/>
</dbReference>
<feature type="region of interest" description="Disordered" evidence="1">
    <location>
        <begin position="442"/>
        <end position="467"/>
    </location>
</feature>
<feature type="compositionally biased region" description="Polar residues" evidence="1">
    <location>
        <begin position="451"/>
        <end position="467"/>
    </location>
</feature>
<dbReference type="InterPro" id="IPR000160">
    <property type="entry name" value="GGDEF_dom"/>
</dbReference>